<dbReference type="Gene3D" id="1.10.10.10">
    <property type="entry name" value="Winged helix-like DNA-binding domain superfamily/Winged helix DNA-binding domain"/>
    <property type="match status" value="1"/>
</dbReference>
<dbReference type="GO" id="GO:0010628">
    <property type="term" value="P:positive regulation of gene expression"/>
    <property type="evidence" value="ECO:0007669"/>
    <property type="project" value="TreeGrafter"/>
</dbReference>
<dbReference type="InterPro" id="IPR000847">
    <property type="entry name" value="LysR_HTH_N"/>
</dbReference>
<dbReference type="InterPro" id="IPR005119">
    <property type="entry name" value="LysR_subst-bd"/>
</dbReference>
<evidence type="ECO:0000259" key="6">
    <source>
        <dbReference type="PROSITE" id="PS50931"/>
    </source>
</evidence>
<keyword evidence="3" id="KW-0238">DNA-binding</keyword>
<dbReference type="Pfam" id="PF00126">
    <property type="entry name" value="HTH_1"/>
    <property type="match status" value="1"/>
</dbReference>
<evidence type="ECO:0000256" key="2">
    <source>
        <dbReference type="ARBA" id="ARBA00023015"/>
    </source>
</evidence>
<reference evidence="7 8" key="1">
    <citation type="submission" date="2019-12" db="EMBL/GenBank/DDBJ databases">
        <authorList>
            <person name="Li M."/>
        </authorList>
    </citation>
    <scope>NUCLEOTIDE SEQUENCE [LARGE SCALE GENOMIC DNA]</scope>
    <source>
        <strain evidence="7 8">GBMRC 2024</strain>
    </source>
</reference>
<dbReference type="Gene3D" id="3.40.190.10">
    <property type="entry name" value="Periplasmic binding protein-like II"/>
    <property type="match status" value="2"/>
</dbReference>
<dbReference type="InterPro" id="IPR036390">
    <property type="entry name" value="WH_DNA-bd_sf"/>
</dbReference>
<feature type="domain" description="HTH lysR-type" evidence="6">
    <location>
        <begin position="20"/>
        <end position="77"/>
    </location>
</feature>
<dbReference type="EMBL" id="WUMU01000022">
    <property type="protein sequence ID" value="MXN19899.1"/>
    <property type="molecule type" value="Genomic_DNA"/>
</dbReference>
<comment type="caution">
    <text evidence="7">The sequence shown here is derived from an EMBL/GenBank/DDBJ whole genome shotgun (WGS) entry which is preliminary data.</text>
</comment>
<dbReference type="Proteomes" id="UP000477911">
    <property type="component" value="Unassembled WGS sequence"/>
</dbReference>
<dbReference type="SUPFAM" id="SSF53850">
    <property type="entry name" value="Periplasmic binding protein-like II"/>
    <property type="match status" value="1"/>
</dbReference>
<organism evidence="7 8">
    <name type="scientific">Pseudooceanicola albus</name>
    <dbReference type="NCBI Taxonomy" id="2692189"/>
    <lineage>
        <taxon>Bacteria</taxon>
        <taxon>Pseudomonadati</taxon>
        <taxon>Pseudomonadota</taxon>
        <taxon>Alphaproteobacteria</taxon>
        <taxon>Rhodobacterales</taxon>
        <taxon>Paracoccaceae</taxon>
        <taxon>Pseudooceanicola</taxon>
    </lineage>
</organism>
<keyword evidence="8" id="KW-1185">Reference proteome</keyword>
<keyword evidence="2" id="KW-0805">Transcription regulation</keyword>
<evidence type="ECO:0000256" key="3">
    <source>
        <dbReference type="ARBA" id="ARBA00023125"/>
    </source>
</evidence>
<keyword evidence="4" id="KW-0804">Transcription</keyword>
<proteinExistence type="inferred from homology"/>
<dbReference type="Pfam" id="PF03466">
    <property type="entry name" value="LysR_substrate"/>
    <property type="match status" value="1"/>
</dbReference>
<dbReference type="AlphaFoldDB" id="A0A6L7G7K3"/>
<evidence type="ECO:0000256" key="1">
    <source>
        <dbReference type="ARBA" id="ARBA00009437"/>
    </source>
</evidence>
<evidence type="ECO:0000313" key="8">
    <source>
        <dbReference type="Proteomes" id="UP000477911"/>
    </source>
</evidence>
<evidence type="ECO:0000256" key="5">
    <source>
        <dbReference type="SAM" id="MobiDB-lite"/>
    </source>
</evidence>
<accession>A0A6L7G7K3</accession>
<feature type="region of interest" description="Disordered" evidence="5">
    <location>
        <begin position="1"/>
        <end position="22"/>
    </location>
</feature>
<evidence type="ECO:0000313" key="7">
    <source>
        <dbReference type="EMBL" id="MXN19899.1"/>
    </source>
</evidence>
<name>A0A6L7G7K3_9RHOB</name>
<dbReference type="GO" id="GO:0043565">
    <property type="term" value="F:sequence-specific DNA binding"/>
    <property type="evidence" value="ECO:0007669"/>
    <property type="project" value="TreeGrafter"/>
</dbReference>
<gene>
    <name evidence="7" type="ORF">GR170_18855</name>
</gene>
<dbReference type="PROSITE" id="PS50931">
    <property type="entry name" value="HTH_LYSR"/>
    <property type="match status" value="1"/>
</dbReference>
<dbReference type="FunFam" id="1.10.10.10:FF:000001">
    <property type="entry name" value="LysR family transcriptional regulator"/>
    <property type="match status" value="1"/>
</dbReference>
<dbReference type="SUPFAM" id="SSF46785">
    <property type="entry name" value="Winged helix' DNA-binding domain"/>
    <property type="match status" value="1"/>
</dbReference>
<evidence type="ECO:0000256" key="4">
    <source>
        <dbReference type="ARBA" id="ARBA00023163"/>
    </source>
</evidence>
<dbReference type="PANTHER" id="PTHR30427:SF1">
    <property type="entry name" value="TRANSCRIPTIONAL ACTIVATOR PROTEIN LYSR"/>
    <property type="match status" value="1"/>
</dbReference>
<sequence>MMRQEDHRGSTMSNGNNPTPSMRDLEAFVSVMATGSMTGAARQLGIGQPAVTRMIRDLEAQVGFALFERNGPRISPTAKGLLFFEDARQLLSSFTRLSRRAVSLRDETVGALALAATPTMAAGLAPVLMDHLGAGLPPAVTLTTMDAEHLARALQSGACDYGLSALPFSHAGVECLATAEASLVAVLPEAQAEDADRPFELAQLAGQRLLTVGNSYRVRHAINAALLEAGVTPGAEITTNSSLNAILSARAGLGIALVDCVSARGVPVPGVAVRPLARPIPYAWGLFRRGASAVADLEALLCDGFRRASEQVGGVCAVSR</sequence>
<protein>
    <submittedName>
        <fullName evidence="7">LysR family transcriptional regulator</fullName>
    </submittedName>
</protein>
<dbReference type="PANTHER" id="PTHR30427">
    <property type="entry name" value="TRANSCRIPTIONAL ACTIVATOR PROTEIN LYSR"/>
    <property type="match status" value="1"/>
</dbReference>
<dbReference type="GO" id="GO:0003700">
    <property type="term" value="F:DNA-binding transcription factor activity"/>
    <property type="evidence" value="ECO:0007669"/>
    <property type="project" value="InterPro"/>
</dbReference>
<comment type="similarity">
    <text evidence="1">Belongs to the LysR transcriptional regulatory family.</text>
</comment>
<feature type="compositionally biased region" description="Polar residues" evidence="5">
    <location>
        <begin position="10"/>
        <end position="20"/>
    </location>
</feature>
<dbReference type="PRINTS" id="PR00039">
    <property type="entry name" value="HTHLYSR"/>
</dbReference>
<dbReference type="InterPro" id="IPR036388">
    <property type="entry name" value="WH-like_DNA-bd_sf"/>
</dbReference>